<gene>
    <name evidence="1" type="ORF">VMF7928_03358</name>
</gene>
<sequence length="29" mass="3207">MEDIGTRKGKANKLAAFYGFDLTSNSAYH</sequence>
<evidence type="ECO:0000313" key="2">
    <source>
        <dbReference type="Proteomes" id="UP000838748"/>
    </source>
</evidence>
<keyword evidence="2" id="KW-1185">Reference proteome</keyword>
<name>A0ABN8E620_9VIBR</name>
<reference evidence="1" key="1">
    <citation type="submission" date="2021-11" db="EMBL/GenBank/DDBJ databases">
        <authorList>
            <person name="Rodrigo-Torres L."/>
            <person name="Arahal R. D."/>
            <person name="Lucena T."/>
        </authorList>
    </citation>
    <scope>NUCLEOTIDE SEQUENCE</scope>
    <source>
        <strain evidence="1">CECT 7928</strain>
    </source>
</reference>
<evidence type="ECO:0000313" key="1">
    <source>
        <dbReference type="EMBL" id="CAH0541084.1"/>
    </source>
</evidence>
<organism evidence="1 2">
    <name type="scientific">Vibrio marisflavi CECT 7928</name>
    <dbReference type="NCBI Taxonomy" id="634439"/>
    <lineage>
        <taxon>Bacteria</taxon>
        <taxon>Pseudomonadati</taxon>
        <taxon>Pseudomonadota</taxon>
        <taxon>Gammaproteobacteria</taxon>
        <taxon>Vibrionales</taxon>
        <taxon>Vibrionaceae</taxon>
        <taxon>Vibrio</taxon>
    </lineage>
</organism>
<protein>
    <submittedName>
        <fullName evidence="1">Uncharacterized protein</fullName>
    </submittedName>
</protein>
<proteinExistence type="predicted"/>
<dbReference type="EMBL" id="CAKLDM010000002">
    <property type="protein sequence ID" value="CAH0541084.1"/>
    <property type="molecule type" value="Genomic_DNA"/>
</dbReference>
<comment type="caution">
    <text evidence="1">The sequence shown here is derived from an EMBL/GenBank/DDBJ whole genome shotgun (WGS) entry which is preliminary data.</text>
</comment>
<accession>A0ABN8E620</accession>
<dbReference type="Proteomes" id="UP000838748">
    <property type="component" value="Unassembled WGS sequence"/>
</dbReference>